<evidence type="ECO:0000256" key="1">
    <source>
        <dbReference type="SAM" id="Phobius"/>
    </source>
</evidence>
<name>A0A2P2DIP1_9LEPT</name>
<keyword evidence="1" id="KW-0472">Membrane</keyword>
<dbReference type="Proteomes" id="UP000245206">
    <property type="component" value="Unassembled WGS sequence"/>
</dbReference>
<organism evidence="2 3">
    <name type="scientific">Leptospira ellinghausenii</name>
    <dbReference type="NCBI Taxonomy" id="1917822"/>
    <lineage>
        <taxon>Bacteria</taxon>
        <taxon>Pseudomonadati</taxon>
        <taxon>Spirochaetota</taxon>
        <taxon>Spirochaetia</taxon>
        <taxon>Leptospirales</taxon>
        <taxon>Leptospiraceae</taxon>
        <taxon>Leptospira</taxon>
    </lineage>
</organism>
<keyword evidence="1" id="KW-0812">Transmembrane</keyword>
<dbReference type="EMBL" id="BFAZ01000013">
    <property type="protein sequence ID" value="GBF44512.1"/>
    <property type="molecule type" value="Genomic_DNA"/>
</dbReference>
<sequence>MGELFTMFIDYFRSEVLPLWDPLFFFVVILGATFVLKIFEKNGVYLSKSNKFWIVFIFATIASFVYISLGRYSGKLADPQYALFRNFLNYVAAILFYHIIIKTSVKLFQFGVEWGNKKLNQQTANKEKRRPDHG</sequence>
<evidence type="ECO:0000313" key="2">
    <source>
        <dbReference type="EMBL" id="GBF44512.1"/>
    </source>
</evidence>
<accession>A0A2P2DIP1</accession>
<feature type="transmembrane region" description="Helical" evidence="1">
    <location>
        <begin position="51"/>
        <end position="69"/>
    </location>
</feature>
<protein>
    <submittedName>
        <fullName evidence="2">Uncharacterized protein</fullName>
    </submittedName>
</protein>
<feature type="transmembrane region" description="Helical" evidence="1">
    <location>
        <begin position="81"/>
        <end position="100"/>
    </location>
</feature>
<comment type="caution">
    <text evidence="2">The sequence shown here is derived from an EMBL/GenBank/DDBJ whole genome shotgun (WGS) entry which is preliminary data.</text>
</comment>
<feature type="transmembrane region" description="Helical" evidence="1">
    <location>
        <begin position="20"/>
        <end position="39"/>
    </location>
</feature>
<gene>
    <name evidence="2" type="ORF">LPTSP2_38150</name>
</gene>
<keyword evidence="1" id="KW-1133">Transmembrane helix</keyword>
<proteinExistence type="predicted"/>
<keyword evidence="3" id="KW-1185">Reference proteome</keyword>
<dbReference type="AlphaFoldDB" id="A0A2P2DIP1"/>
<evidence type="ECO:0000313" key="3">
    <source>
        <dbReference type="Proteomes" id="UP000245206"/>
    </source>
</evidence>
<reference evidence="3" key="1">
    <citation type="journal article" date="2019" name="Microbiol. Immunol.">
        <title>Molecular and phenotypic characterization of Leptospira johnsonii sp. nov., Leptospira ellinghausenii sp. nov. and Leptospira ryugenii sp. nov. isolated from soil and water in Japan.</title>
        <authorList>
            <person name="Masuzawa T."/>
            <person name="Saito M."/>
            <person name="Nakao R."/>
            <person name="Nikaido Y."/>
            <person name="Matsumoto M."/>
            <person name="Ogawa M."/>
            <person name="Yokoyama M."/>
            <person name="Hidaka Y."/>
            <person name="Tomita J."/>
            <person name="Sakakibara K."/>
            <person name="Suzuki K."/>
            <person name="Yasuda S."/>
            <person name="Sato H."/>
            <person name="Yamaguchi M."/>
            <person name="Yoshida S.I."/>
            <person name="Koizumi N."/>
            <person name="Kawamura Y."/>
        </authorList>
    </citation>
    <scope>NUCLEOTIDE SEQUENCE [LARGE SCALE GENOMIC DNA]</scope>
    <source>
        <strain evidence="3">E18</strain>
    </source>
</reference>